<evidence type="ECO:0000313" key="3">
    <source>
        <dbReference type="EMBL" id="MFI0795991.1"/>
    </source>
</evidence>
<dbReference type="EMBL" id="JBIRPU010000023">
    <property type="protein sequence ID" value="MFI0795991.1"/>
    <property type="molecule type" value="Genomic_DNA"/>
</dbReference>
<keyword evidence="2" id="KW-1133">Transmembrane helix</keyword>
<gene>
    <name evidence="3" type="ORF">ACH4OY_25405</name>
</gene>
<reference evidence="3 4" key="1">
    <citation type="submission" date="2024-10" db="EMBL/GenBank/DDBJ databases">
        <title>The Natural Products Discovery Center: Release of the First 8490 Sequenced Strains for Exploring Actinobacteria Biosynthetic Diversity.</title>
        <authorList>
            <person name="Kalkreuter E."/>
            <person name="Kautsar S.A."/>
            <person name="Yang D."/>
            <person name="Bader C.D."/>
            <person name="Teijaro C.N."/>
            <person name="Fluegel L."/>
            <person name="Davis C.M."/>
            <person name="Simpson J.R."/>
            <person name="Lauterbach L."/>
            <person name="Steele A.D."/>
            <person name="Gui C."/>
            <person name="Meng S."/>
            <person name="Li G."/>
            <person name="Viehrig K."/>
            <person name="Ye F."/>
            <person name="Su P."/>
            <person name="Kiefer A.F."/>
            <person name="Nichols A."/>
            <person name="Cepeda A.J."/>
            <person name="Yan W."/>
            <person name="Fan B."/>
            <person name="Jiang Y."/>
            <person name="Adhikari A."/>
            <person name="Zheng C.-J."/>
            <person name="Schuster L."/>
            <person name="Cowan T.M."/>
            <person name="Smanski M.J."/>
            <person name="Chevrette M.G."/>
            <person name="De Carvalho L.P.S."/>
            <person name="Shen B."/>
        </authorList>
    </citation>
    <scope>NUCLEOTIDE SEQUENCE [LARGE SCALE GENOMIC DNA]</scope>
    <source>
        <strain evidence="3 4">NPDC021253</strain>
    </source>
</reference>
<feature type="compositionally biased region" description="Low complexity" evidence="1">
    <location>
        <begin position="84"/>
        <end position="100"/>
    </location>
</feature>
<feature type="transmembrane region" description="Helical" evidence="2">
    <location>
        <begin position="46"/>
        <end position="69"/>
    </location>
</feature>
<evidence type="ECO:0000256" key="1">
    <source>
        <dbReference type="SAM" id="MobiDB-lite"/>
    </source>
</evidence>
<evidence type="ECO:0000313" key="4">
    <source>
        <dbReference type="Proteomes" id="UP001611075"/>
    </source>
</evidence>
<name>A0ABW7SU16_9ACTN</name>
<protein>
    <submittedName>
        <fullName evidence="3">Uncharacterized protein</fullName>
    </submittedName>
</protein>
<feature type="region of interest" description="Disordered" evidence="1">
    <location>
        <begin position="71"/>
        <end position="105"/>
    </location>
</feature>
<dbReference type="Proteomes" id="UP001611075">
    <property type="component" value="Unassembled WGS sequence"/>
</dbReference>
<dbReference type="RefSeq" id="WP_396683712.1">
    <property type="nucleotide sequence ID" value="NZ_JBIRPU010000023.1"/>
</dbReference>
<keyword evidence="2" id="KW-0812">Transmembrane</keyword>
<evidence type="ECO:0000256" key="2">
    <source>
        <dbReference type="SAM" id="Phobius"/>
    </source>
</evidence>
<organism evidence="3 4">
    <name type="scientific">Micromonospora rubida</name>
    <dbReference type="NCBI Taxonomy" id="2697657"/>
    <lineage>
        <taxon>Bacteria</taxon>
        <taxon>Bacillati</taxon>
        <taxon>Actinomycetota</taxon>
        <taxon>Actinomycetes</taxon>
        <taxon>Micromonosporales</taxon>
        <taxon>Micromonosporaceae</taxon>
        <taxon>Micromonospora</taxon>
    </lineage>
</organism>
<sequence length="409" mass="40943">MNVPRDELERALRETLSRQAATLRPLAVDPAGLAIRHANRTRRRRTLTGIALAGAATVLVSAGVAQFGAQTGHPTTPTVVLGDPPGATATPAPNPSAGPARSLPGPGGSAVDLIVGTTLRTAGNEIIPLGLGAVDRAQRVPDQGGWLVVGGPTAAGRTLVSVRPGGSRQVLLAGAEAIALAATGRRVAWRDGDRITLAGIVGDRLVAITSTAAPGPAVPVGFVGDAVLVRLDPTRPGYAVWRPAVGGFSAGPGGDVLAVHGTRPDGRVVGVVSTGTSGRPCLALLDPARNLAVTRTACGPLLDADGLGAVSADGRWLLVNGRTGASKAAGALLVDLDTLDGTPVARRAGPALAGVVAWTPARTAGYVDGRGWLVQVRPDRVLAGEQADAAPVSGVDPGGRPVVVTDVAP</sequence>
<keyword evidence="2" id="KW-0472">Membrane</keyword>
<comment type="caution">
    <text evidence="3">The sequence shown here is derived from an EMBL/GenBank/DDBJ whole genome shotgun (WGS) entry which is preliminary data.</text>
</comment>
<accession>A0ABW7SU16</accession>
<proteinExistence type="predicted"/>
<keyword evidence="4" id="KW-1185">Reference proteome</keyword>